<evidence type="ECO:0000256" key="2">
    <source>
        <dbReference type="SAM" id="MobiDB-lite"/>
    </source>
</evidence>
<accession>A0A917C4L7</accession>
<reference evidence="3" key="1">
    <citation type="journal article" date="2014" name="Int. J. Syst. Evol. Microbiol.">
        <title>Complete genome sequence of Corynebacterium casei LMG S-19264T (=DSM 44701T), isolated from a smear-ripened cheese.</title>
        <authorList>
            <consortium name="US DOE Joint Genome Institute (JGI-PGF)"/>
            <person name="Walter F."/>
            <person name="Albersmeier A."/>
            <person name="Kalinowski J."/>
            <person name="Ruckert C."/>
        </authorList>
    </citation>
    <scope>NUCLEOTIDE SEQUENCE</scope>
    <source>
        <strain evidence="3">CCM 7897</strain>
    </source>
</reference>
<feature type="region of interest" description="Disordered" evidence="2">
    <location>
        <begin position="1"/>
        <end position="21"/>
    </location>
</feature>
<dbReference type="PANTHER" id="PTHR33969:SF2">
    <property type="entry name" value="SEGREGATION AND CONDENSATION PROTEIN A"/>
    <property type="match status" value="1"/>
</dbReference>
<reference evidence="3" key="2">
    <citation type="submission" date="2020-09" db="EMBL/GenBank/DDBJ databases">
        <authorList>
            <person name="Sun Q."/>
            <person name="Sedlacek I."/>
        </authorList>
    </citation>
    <scope>NUCLEOTIDE SEQUENCE</scope>
    <source>
        <strain evidence="3">CCM 7897</strain>
    </source>
</reference>
<sequence>MSGAPTPEGDPPVDPAAEPAPDFVEDQLPEAREGAFVVDLDGFEGPLDLLLALARTQKVDLHRISILALADQYLTFIEEARKVRLELAADYLVMAAWLAYLKSRLLLPVPPKEDGPSAEELAAAFTRRLRHLERIRKAAEQLMARDRLGLTVFPRAELDESVPEARPVVYTATLYDLLSSYAQQRQKQALSLVTLKTRMTWSLADARERLERLLGTSLGDWMRLDQFLIEYLTTPEERTTAIASSFSATLEMVKEGKLDIRQDAPFAPLWLRPRPGEGRE</sequence>
<proteinExistence type="predicted"/>
<comment type="caution">
    <text evidence="3">The sequence shown here is derived from an EMBL/GenBank/DDBJ whole genome shotgun (WGS) entry which is preliminary data.</text>
</comment>
<keyword evidence="4" id="KW-1185">Reference proteome</keyword>
<evidence type="ECO:0000313" key="3">
    <source>
        <dbReference type="EMBL" id="GGF72086.1"/>
    </source>
</evidence>
<evidence type="ECO:0000256" key="1">
    <source>
        <dbReference type="ARBA" id="ARBA00044777"/>
    </source>
</evidence>
<dbReference type="Proteomes" id="UP000606044">
    <property type="component" value="Unassembled WGS sequence"/>
</dbReference>
<name>A0A917C4L7_9HYPH</name>
<dbReference type="InterPro" id="IPR003768">
    <property type="entry name" value="ScpA"/>
</dbReference>
<gene>
    <name evidence="3" type="ORF">GCM10007301_34820</name>
</gene>
<dbReference type="RefSeq" id="WP_188580872.1">
    <property type="nucleotide sequence ID" value="NZ_BMCT01000005.1"/>
</dbReference>
<protein>
    <recommendedName>
        <fullName evidence="1">Segregation and condensation protein A</fullName>
    </recommendedName>
</protein>
<dbReference type="Gene3D" id="6.10.250.2410">
    <property type="match status" value="1"/>
</dbReference>
<evidence type="ECO:0000313" key="4">
    <source>
        <dbReference type="Proteomes" id="UP000606044"/>
    </source>
</evidence>
<dbReference type="Pfam" id="PF02616">
    <property type="entry name" value="SMC_ScpA"/>
    <property type="match status" value="1"/>
</dbReference>
<dbReference type="EMBL" id="BMCT01000005">
    <property type="protein sequence ID" value="GGF72086.1"/>
    <property type="molecule type" value="Genomic_DNA"/>
</dbReference>
<organism evidence="3 4">
    <name type="scientific">Azorhizobium oxalatiphilum</name>
    <dbReference type="NCBI Taxonomy" id="980631"/>
    <lineage>
        <taxon>Bacteria</taxon>
        <taxon>Pseudomonadati</taxon>
        <taxon>Pseudomonadota</taxon>
        <taxon>Alphaproteobacteria</taxon>
        <taxon>Hyphomicrobiales</taxon>
        <taxon>Xanthobacteraceae</taxon>
        <taxon>Azorhizobium</taxon>
    </lineage>
</organism>
<dbReference type="PANTHER" id="PTHR33969">
    <property type="entry name" value="SEGREGATION AND CONDENSATION PROTEIN A"/>
    <property type="match status" value="1"/>
</dbReference>
<dbReference type="AlphaFoldDB" id="A0A917C4L7"/>